<feature type="region of interest" description="Disordered" evidence="1">
    <location>
        <begin position="51"/>
        <end position="101"/>
    </location>
</feature>
<evidence type="ECO:0000313" key="3">
    <source>
        <dbReference type="Proteomes" id="UP000828390"/>
    </source>
</evidence>
<dbReference type="Proteomes" id="UP000828390">
    <property type="component" value="Unassembled WGS sequence"/>
</dbReference>
<name>A0A9D4RY51_DREPO</name>
<accession>A0A9D4RY51</accession>
<keyword evidence="3" id="KW-1185">Reference proteome</keyword>
<evidence type="ECO:0000313" key="2">
    <source>
        <dbReference type="EMBL" id="KAH3885374.1"/>
    </source>
</evidence>
<protein>
    <submittedName>
        <fullName evidence="2">Uncharacterized protein</fullName>
    </submittedName>
</protein>
<reference evidence="2" key="2">
    <citation type="submission" date="2020-11" db="EMBL/GenBank/DDBJ databases">
        <authorList>
            <person name="McCartney M.A."/>
            <person name="Auch B."/>
            <person name="Kono T."/>
            <person name="Mallez S."/>
            <person name="Becker A."/>
            <person name="Gohl D.M."/>
            <person name="Silverstein K.A.T."/>
            <person name="Koren S."/>
            <person name="Bechman K.B."/>
            <person name="Herman A."/>
            <person name="Abrahante J.E."/>
            <person name="Garbe J."/>
        </authorList>
    </citation>
    <scope>NUCLEOTIDE SEQUENCE</scope>
    <source>
        <strain evidence="2">Duluth1</strain>
        <tissue evidence="2">Whole animal</tissue>
    </source>
</reference>
<evidence type="ECO:0000256" key="1">
    <source>
        <dbReference type="SAM" id="MobiDB-lite"/>
    </source>
</evidence>
<sequence>MSHLNKSSVVWNCCRCNSINIDSFTFNSFELHTSNVFTPFLDTDTSFVSVTSSSFSPLQSSSPHPHTTGKNRTSSTNSSHGNSSQQHTTNHATDRNKTNLR</sequence>
<organism evidence="2 3">
    <name type="scientific">Dreissena polymorpha</name>
    <name type="common">Zebra mussel</name>
    <name type="synonym">Mytilus polymorpha</name>
    <dbReference type="NCBI Taxonomy" id="45954"/>
    <lineage>
        <taxon>Eukaryota</taxon>
        <taxon>Metazoa</taxon>
        <taxon>Spiralia</taxon>
        <taxon>Lophotrochozoa</taxon>
        <taxon>Mollusca</taxon>
        <taxon>Bivalvia</taxon>
        <taxon>Autobranchia</taxon>
        <taxon>Heteroconchia</taxon>
        <taxon>Euheterodonta</taxon>
        <taxon>Imparidentia</taxon>
        <taxon>Neoheterodontei</taxon>
        <taxon>Myida</taxon>
        <taxon>Dreissenoidea</taxon>
        <taxon>Dreissenidae</taxon>
        <taxon>Dreissena</taxon>
    </lineage>
</organism>
<dbReference type="AlphaFoldDB" id="A0A9D4RY51"/>
<dbReference type="EMBL" id="JAIWYP010000001">
    <property type="protein sequence ID" value="KAH3885374.1"/>
    <property type="molecule type" value="Genomic_DNA"/>
</dbReference>
<feature type="compositionally biased region" description="Low complexity" evidence="1">
    <location>
        <begin position="51"/>
        <end position="89"/>
    </location>
</feature>
<reference evidence="2" key="1">
    <citation type="journal article" date="2019" name="bioRxiv">
        <title>The Genome of the Zebra Mussel, Dreissena polymorpha: A Resource for Invasive Species Research.</title>
        <authorList>
            <person name="McCartney M.A."/>
            <person name="Auch B."/>
            <person name="Kono T."/>
            <person name="Mallez S."/>
            <person name="Zhang Y."/>
            <person name="Obille A."/>
            <person name="Becker A."/>
            <person name="Abrahante J.E."/>
            <person name="Garbe J."/>
            <person name="Badalamenti J.P."/>
            <person name="Herman A."/>
            <person name="Mangelson H."/>
            <person name="Liachko I."/>
            <person name="Sullivan S."/>
            <person name="Sone E.D."/>
            <person name="Koren S."/>
            <person name="Silverstein K.A.T."/>
            <person name="Beckman K.B."/>
            <person name="Gohl D.M."/>
        </authorList>
    </citation>
    <scope>NUCLEOTIDE SEQUENCE</scope>
    <source>
        <strain evidence="2">Duluth1</strain>
        <tissue evidence="2">Whole animal</tissue>
    </source>
</reference>
<feature type="compositionally biased region" description="Basic and acidic residues" evidence="1">
    <location>
        <begin position="92"/>
        <end position="101"/>
    </location>
</feature>
<gene>
    <name evidence="2" type="ORF">DPMN_009367</name>
</gene>
<proteinExistence type="predicted"/>
<comment type="caution">
    <text evidence="2">The sequence shown here is derived from an EMBL/GenBank/DDBJ whole genome shotgun (WGS) entry which is preliminary data.</text>
</comment>